<proteinExistence type="predicted"/>
<dbReference type="Pfam" id="PF01841">
    <property type="entry name" value="Transglut_core"/>
    <property type="match status" value="1"/>
</dbReference>
<dbReference type="EMBL" id="JAUKPO010000018">
    <property type="protein sequence ID" value="MDO1449344.1"/>
    <property type="molecule type" value="Genomic_DNA"/>
</dbReference>
<dbReference type="SUPFAM" id="SSF54001">
    <property type="entry name" value="Cysteine proteinases"/>
    <property type="match status" value="1"/>
</dbReference>
<dbReference type="SMART" id="SM00460">
    <property type="entry name" value="TGc"/>
    <property type="match status" value="1"/>
</dbReference>
<evidence type="ECO:0000313" key="3">
    <source>
        <dbReference type="Proteomes" id="UP001168528"/>
    </source>
</evidence>
<dbReference type="InterPro" id="IPR038765">
    <property type="entry name" value="Papain-like_cys_pep_sf"/>
</dbReference>
<dbReference type="RefSeq" id="WP_302040145.1">
    <property type="nucleotide sequence ID" value="NZ_JAUKPO010000018.1"/>
</dbReference>
<reference evidence="2" key="1">
    <citation type="submission" date="2023-07" db="EMBL/GenBank/DDBJ databases">
        <title>The genome sequence of Rhodocytophaga aerolata KACC 12507.</title>
        <authorList>
            <person name="Zhang X."/>
        </authorList>
    </citation>
    <scope>NUCLEOTIDE SEQUENCE</scope>
    <source>
        <strain evidence="2">KACC 12507</strain>
    </source>
</reference>
<dbReference type="PANTHER" id="PTHR33490:SF1">
    <property type="entry name" value="SLL1233 PROTEIN"/>
    <property type="match status" value="1"/>
</dbReference>
<comment type="caution">
    <text evidence="2">The sequence shown here is derived from an EMBL/GenBank/DDBJ whole genome shotgun (WGS) entry which is preliminary data.</text>
</comment>
<sequence>MRIAIHHHTHYEYDRPVLLSTHFLRLKPAAHTRTPIESYTLQIHPQTYLIHWQQDPFGNFVSRIDFEEFMKEVSIEVAIVADISRINPFDFFIDAYAQYFPFQYEAQLKKDLGPYLEISENGTQLQQWIAAIDYSQKGIIDFLVMLNEKVFKQISYTVRMEPGVQTCEQTLHYASGSCRDSAWLLVQLLRHIGLAARFVSGYLVQLAETAPHGHSLTGTEEDFAALHAWAEVYIPGAGWIGLDATSGLVAGEGHIPLACTPEPAGAAPITGTAEKAETRFTYATTLVRL</sequence>
<keyword evidence="3" id="KW-1185">Reference proteome</keyword>
<name>A0ABT8RBG5_9BACT</name>
<evidence type="ECO:0000313" key="2">
    <source>
        <dbReference type="EMBL" id="MDO1449344.1"/>
    </source>
</evidence>
<accession>A0ABT8RBG5</accession>
<dbReference type="Gene3D" id="3.10.620.30">
    <property type="match status" value="1"/>
</dbReference>
<gene>
    <name evidence="2" type="ORF">Q0590_23920</name>
</gene>
<dbReference type="InterPro" id="IPR002931">
    <property type="entry name" value="Transglutaminase-like"/>
</dbReference>
<dbReference type="Proteomes" id="UP001168528">
    <property type="component" value="Unassembled WGS sequence"/>
</dbReference>
<organism evidence="2 3">
    <name type="scientific">Rhodocytophaga aerolata</name>
    <dbReference type="NCBI Taxonomy" id="455078"/>
    <lineage>
        <taxon>Bacteria</taxon>
        <taxon>Pseudomonadati</taxon>
        <taxon>Bacteroidota</taxon>
        <taxon>Cytophagia</taxon>
        <taxon>Cytophagales</taxon>
        <taxon>Rhodocytophagaceae</taxon>
        <taxon>Rhodocytophaga</taxon>
    </lineage>
</organism>
<protein>
    <submittedName>
        <fullName evidence="2">Transglutaminase family protein</fullName>
    </submittedName>
</protein>
<feature type="domain" description="Transglutaminase-like" evidence="1">
    <location>
        <begin position="170"/>
        <end position="246"/>
    </location>
</feature>
<evidence type="ECO:0000259" key="1">
    <source>
        <dbReference type="SMART" id="SM00460"/>
    </source>
</evidence>
<dbReference type="Pfam" id="PF08379">
    <property type="entry name" value="Bact_transglu_N"/>
    <property type="match status" value="1"/>
</dbReference>
<dbReference type="InterPro" id="IPR013589">
    <property type="entry name" value="Bac_transglu_N"/>
</dbReference>
<dbReference type="PANTHER" id="PTHR33490">
    <property type="entry name" value="BLR5614 PROTEIN-RELATED"/>
    <property type="match status" value="1"/>
</dbReference>